<dbReference type="AlphaFoldDB" id="A0A418W7X3"/>
<evidence type="ECO:0000256" key="9">
    <source>
        <dbReference type="ARBA" id="ARBA00023136"/>
    </source>
</evidence>
<feature type="transmembrane region" description="Helical" evidence="10">
    <location>
        <begin position="50"/>
        <end position="67"/>
    </location>
</feature>
<keyword evidence="9 10" id="KW-0472">Membrane</keyword>
<evidence type="ECO:0000256" key="2">
    <source>
        <dbReference type="ARBA" id="ARBA00004651"/>
    </source>
</evidence>
<comment type="function">
    <text evidence="1">Required for nicotinamide riboside transport across the inner membrane.</text>
</comment>
<evidence type="ECO:0000256" key="10">
    <source>
        <dbReference type="SAM" id="Phobius"/>
    </source>
</evidence>
<comment type="caution">
    <text evidence="11">The sequence shown here is derived from an EMBL/GenBank/DDBJ whole genome shotgun (WGS) entry which is preliminary data.</text>
</comment>
<dbReference type="PANTHER" id="PTHR36122">
    <property type="entry name" value="NICOTINAMIDE RIBOSIDE TRANSPORTER PNUC"/>
    <property type="match status" value="1"/>
</dbReference>
<feature type="transmembrane region" description="Helical" evidence="10">
    <location>
        <begin position="88"/>
        <end position="107"/>
    </location>
</feature>
<keyword evidence="6" id="KW-1003">Cell membrane</keyword>
<reference evidence="11 12" key="1">
    <citation type="submission" date="2018-09" db="EMBL/GenBank/DDBJ databases">
        <authorList>
            <person name="Zhu H."/>
        </authorList>
    </citation>
    <scope>NUCLEOTIDE SEQUENCE [LARGE SCALE GENOMIC DNA]</scope>
    <source>
        <strain evidence="11 12">K2R01-6</strain>
    </source>
</reference>
<accession>A0A418W7X3</accession>
<dbReference type="GO" id="GO:0034257">
    <property type="term" value="F:nicotinamide riboside transmembrane transporter activity"/>
    <property type="evidence" value="ECO:0007669"/>
    <property type="project" value="InterPro"/>
</dbReference>
<evidence type="ECO:0000256" key="5">
    <source>
        <dbReference type="ARBA" id="ARBA00022448"/>
    </source>
</evidence>
<keyword evidence="7 10" id="KW-0812">Transmembrane</keyword>
<dbReference type="InterPro" id="IPR006419">
    <property type="entry name" value="NMN_transpt_PnuC"/>
</dbReference>
<gene>
    <name evidence="11" type="ORF">D3876_20010</name>
</gene>
<proteinExistence type="inferred from homology"/>
<evidence type="ECO:0000256" key="6">
    <source>
        <dbReference type="ARBA" id="ARBA00022475"/>
    </source>
</evidence>
<dbReference type="Pfam" id="PF04973">
    <property type="entry name" value="NMN_transporter"/>
    <property type="match status" value="1"/>
</dbReference>
<dbReference type="PANTHER" id="PTHR36122:SF2">
    <property type="entry name" value="NICOTINAMIDE RIBOSIDE TRANSPORTER PNUC"/>
    <property type="match status" value="1"/>
</dbReference>
<comment type="subcellular location">
    <subcellularLocation>
        <location evidence="2">Cell membrane</location>
        <topology evidence="2">Multi-pass membrane protein</topology>
    </subcellularLocation>
</comment>
<keyword evidence="5" id="KW-0813">Transport</keyword>
<protein>
    <recommendedName>
        <fullName evidence="4">Nicotinamide riboside transporter PnuC</fullName>
    </recommendedName>
</protein>
<name>A0A418W7X3_9SPHN</name>
<dbReference type="RefSeq" id="WP_119765501.1">
    <property type="nucleotide sequence ID" value="NZ_QYUM01000004.1"/>
</dbReference>
<evidence type="ECO:0000313" key="11">
    <source>
        <dbReference type="EMBL" id="RJF86104.1"/>
    </source>
</evidence>
<dbReference type="NCBIfam" id="TIGR01528">
    <property type="entry name" value="NMN_trans_PnuC"/>
    <property type="match status" value="1"/>
</dbReference>
<comment type="similarity">
    <text evidence="3">Belongs to the nicotinamide ribonucleoside (NR) uptake permease (TC 4.B.1) family.</text>
</comment>
<feature type="transmembrane region" description="Helical" evidence="10">
    <location>
        <begin position="139"/>
        <end position="156"/>
    </location>
</feature>
<dbReference type="OrthoDB" id="9791248at2"/>
<feature type="transmembrane region" description="Helical" evidence="10">
    <location>
        <begin position="162"/>
        <end position="179"/>
    </location>
</feature>
<keyword evidence="12" id="KW-1185">Reference proteome</keyword>
<dbReference type="Proteomes" id="UP000286100">
    <property type="component" value="Unassembled WGS sequence"/>
</dbReference>
<feature type="transmembrane region" description="Helical" evidence="10">
    <location>
        <begin position="24"/>
        <end position="44"/>
    </location>
</feature>
<evidence type="ECO:0000256" key="3">
    <source>
        <dbReference type="ARBA" id="ARBA00006669"/>
    </source>
</evidence>
<dbReference type="GO" id="GO:0005886">
    <property type="term" value="C:plasma membrane"/>
    <property type="evidence" value="ECO:0007669"/>
    <property type="project" value="UniProtKB-SubCell"/>
</dbReference>
<dbReference type="EMBL" id="QYUM01000004">
    <property type="protein sequence ID" value="RJF86104.1"/>
    <property type="molecule type" value="Genomic_DNA"/>
</dbReference>
<evidence type="ECO:0000256" key="8">
    <source>
        <dbReference type="ARBA" id="ARBA00022989"/>
    </source>
</evidence>
<evidence type="ECO:0000256" key="1">
    <source>
        <dbReference type="ARBA" id="ARBA00002672"/>
    </source>
</evidence>
<feature type="transmembrane region" description="Helical" evidence="10">
    <location>
        <begin position="113"/>
        <end position="132"/>
    </location>
</feature>
<evidence type="ECO:0000313" key="12">
    <source>
        <dbReference type="Proteomes" id="UP000286100"/>
    </source>
</evidence>
<evidence type="ECO:0000256" key="4">
    <source>
        <dbReference type="ARBA" id="ARBA00017522"/>
    </source>
</evidence>
<keyword evidence="8 10" id="KW-1133">Transmembrane helix</keyword>
<evidence type="ECO:0000256" key="7">
    <source>
        <dbReference type="ARBA" id="ARBA00022692"/>
    </source>
</evidence>
<organism evidence="11 12">
    <name type="scientific">Sphingomonas cavernae</name>
    <dbReference type="NCBI Taxonomy" id="2320861"/>
    <lineage>
        <taxon>Bacteria</taxon>
        <taxon>Pseudomonadati</taxon>
        <taxon>Pseudomonadota</taxon>
        <taxon>Alphaproteobacteria</taxon>
        <taxon>Sphingomonadales</taxon>
        <taxon>Sphingomonadaceae</taxon>
        <taxon>Sphingomonas</taxon>
    </lineage>
</organism>
<sequence length="192" mass="22185">MGILEVIAAILGVINVALVVRRSIWNFPVAMVTVSLYGVIFFDARLYSNALLQIFFFVVNIYGWWYWARCKAEMGEIRVKVMDRWKRIVTPIGIAIMTALWGWLMSSRTDADFPWWDAAIAMMSVAAQILLSRRYVENWVLWIAVDVLAVGLYWVKELPLTSALYVALLAFSIWGQEEWMRALRGRREQVTA</sequence>